<dbReference type="PROSITE" id="PS50090">
    <property type="entry name" value="MYB_LIKE"/>
    <property type="match status" value="1"/>
</dbReference>
<dbReference type="CDD" id="cd00167">
    <property type="entry name" value="SANT"/>
    <property type="match status" value="1"/>
</dbReference>
<feature type="compositionally biased region" description="Polar residues" evidence="3">
    <location>
        <begin position="250"/>
        <end position="259"/>
    </location>
</feature>
<dbReference type="InterPro" id="IPR001005">
    <property type="entry name" value="SANT/Myb"/>
</dbReference>
<dbReference type="PROSITE" id="PS50014">
    <property type="entry name" value="BROMODOMAIN_2"/>
    <property type="match status" value="1"/>
</dbReference>
<feature type="compositionally biased region" description="Polar residues" evidence="3">
    <location>
        <begin position="600"/>
        <end position="616"/>
    </location>
</feature>
<feature type="compositionally biased region" description="Basic and acidic residues" evidence="3">
    <location>
        <begin position="311"/>
        <end position="334"/>
    </location>
</feature>
<dbReference type="Gene3D" id="1.10.10.60">
    <property type="entry name" value="Homeodomain-like"/>
    <property type="match status" value="1"/>
</dbReference>
<dbReference type="PANTHER" id="PTHR37888">
    <property type="entry name" value="DNA-BINDING BROMODOMAIN-CONTAINING PROTEIN"/>
    <property type="match status" value="1"/>
</dbReference>
<reference evidence="6" key="1">
    <citation type="submission" date="2023-03" db="EMBL/GenBank/DDBJ databases">
        <authorList>
            <person name="Julca I."/>
        </authorList>
    </citation>
    <scope>NUCLEOTIDE SEQUENCE</scope>
</reference>
<proteinExistence type="predicted"/>
<dbReference type="Proteomes" id="UP001161247">
    <property type="component" value="Chromosome 4"/>
</dbReference>
<dbReference type="SMART" id="SM00717">
    <property type="entry name" value="SANT"/>
    <property type="match status" value="1"/>
</dbReference>
<feature type="compositionally biased region" description="Polar residues" evidence="3">
    <location>
        <begin position="335"/>
        <end position="344"/>
    </location>
</feature>
<protein>
    <submittedName>
        <fullName evidence="6">OLC1v1001653C1</fullName>
    </submittedName>
</protein>
<name>A0AAV1D607_OLDCO</name>
<evidence type="ECO:0000256" key="2">
    <source>
        <dbReference type="PROSITE-ProRule" id="PRU00035"/>
    </source>
</evidence>
<organism evidence="6 7">
    <name type="scientific">Oldenlandia corymbosa var. corymbosa</name>
    <dbReference type="NCBI Taxonomy" id="529605"/>
    <lineage>
        <taxon>Eukaryota</taxon>
        <taxon>Viridiplantae</taxon>
        <taxon>Streptophyta</taxon>
        <taxon>Embryophyta</taxon>
        <taxon>Tracheophyta</taxon>
        <taxon>Spermatophyta</taxon>
        <taxon>Magnoliopsida</taxon>
        <taxon>eudicotyledons</taxon>
        <taxon>Gunneridae</taxon>
        <taxon>Pentapetalae</taxon>
        <taxon>asterids</taxon>
        <taxon>lamiids</taxon>
        <taxon>Gentianales</taxon>
        <taxon>Rubiaceae</taxon>
        <taxon>Rubioideae</taxon>
        <taxon>Spermacoceae</taxon>
        <taxon>Hedyotis-Oldenlandia complex</taxon>
        <taxon>Oldenlandia</taxon>
    </lineage>
</organism>
<accession>A0AAV1D607</accession>
<feature type="compositionally biased region" description="Basic and acidic residues" evidence="3">
    <location>
        <begin position="490"/>
        <end position="505"/>
    </location>
</feature>
<feature type="compositionally biased region" description="Basic and acidic residues" evidence="3">
    <location>
        <begin position="617"/>
        <end position="629"/>
    </location>
</feature>
<dbReference type="PANTHER" id="PTHR37888:SF11">
    <property type="entry name" value="DNA-BINDING BROMODOMAIN-CONTAINING PROTEIN"/>
    <property type="match status" value="1"/>
</dbReference>
<feature type="region of interest" description="Disordered" evidence="3">
    <location>
        <begin position="479"/>
        <end position="518"/>
    </location>
</feature>
<dbReference type="SUPFAM" id="SSF47370">
    <property type="entry name" value="Bromodomain"/>
    <property type="match status" value="1"/>
</dbReference>
<feature type="region of interest" description="Disordered" evidence="3">
    <location>
        <begin position="98"/>
        <end position="148"/>
    </location>
</feature>
<dbReference type="Pfam" id="PF00439">
    <property type="entry name" value="Bromodomain"/>
    <property type="match status" value="1"/>
</dbReference>
<dbReference type="SMART" id="SM00297">
    <property type="entry name" value="BROMO"/>
    <property type="match status" value="1"/>
</dbReference>
<dbReference type="AlphaFoldDB" id="A0AAV1D607"/>
<dbReference type="InterPro" id="IPR001487">
    <property type="entry name" value="Bromodomain"/>
</dbReference>
<dbReference type="Gene3D" id="1.20.920.10">
    <property type="entry name" value="Bromodomain-like"/>
    <property type="match status" value="1"/>
</dbReference>
<keyword evidence="1 2" id="KW-0103">Bromodomain</keyword>
<feature type="region of interest" description="Disordered" evidence="3">
    <location>
        <begin position="172"/>
        <end position="377"/>
    </location>
</feature>
<gene>
    <name evidence="6" type="ORF">OLC1_LOCUS12419</name>
</gene>
<evidence type="ECO:0000256" key="1">
    <source>
        <dbReference type="ARBA" id="ARBA00023117"/>
    </source>
</evidence>
<evidence type="ECO:0000313" key="6">
    <source>
        <dbReference type="EMBL" id="CAI9103205.1"/>
    </source>
</evidence>
<feature type="compositionally biased region" description="Basic and acidic residues" evidence="3">
    <location>
        <begin position="656"/>
        <end position="690"/>
    </location>
</feature>
<feature type="compositionally biased region" description="Polar residues" evidence="3">
    <location>
        <begin position="580"/>
        <end position="591"/>
    </location>
</feature>
<evidence type="ECO:0000259" key="5">
    <source>
        <dbReference type="PROSITE" id="PS50090"/>
    </source>
</evidence>
<evidence type="ECO:0000313" key="7">
    <source>
        <dbReference type="Proteomes" id="UP001161247"/>
    </source>
</evidence>
<feature type="compositionally biased region" description="Gly residues" evidence="3">
    <location>
        <begin position="135"/>
        <end position="145"/>
    </location>
</feature>
<dbReference type="Pfam" id="PF00249">
    <property type="entry name" value="Myb_DNA-binding"/>
    <property type="match status" value="1"/>
</dbReference>
<feature type="compositionally biased region" description="Polar residues" evidence="3">
    <location>
        <begin position="479"/>
        <end position="489"/>
    </location>
</feature>
<feature type="compositionally biased region" description="Basic and acidic residues" evidence="3">
    <location>
        <begin position="568"/>
        <end position="577"/>
    </location>
</feature>
<dbReference type="EMBL" id="OX459121">
    <property type="protein sequence ID" value="CAI9103205.1"/>
    <property type="molecule type" value="Genomic_DNA"/>
</dbReference>
<feature type="compositionally biased region" description="Basic and acidic residues" evidence="3">
    <location>
        <begin position="274"/>
        <end position="301"/>
    </location>
</feature>
<keyword evidence="7" id="KW-1185">Reference proteome</keyword>
<feature type="compositionally biased region" description="Basic and acidic residues" evidence="3">
    <location>
        <begin position="538"/>
        <end position="547"/>
    </location>
</feature>
<sequence length="747" mass="82530">MYAEVVMVKSIMSNTIQEIDTKEEGEEGVVWSTWEELLLAFAVKRHGLNDWDTVATELQNRHHHHHRGGSGSSWPSSAAFTAQICKDRYRNLKRRFTNNHHHHHDGSSEGGGAGSSVNDDDSKFQSDDDDEHDGGSGGGGGGGGDDAFPWLEELRKLRVAELRQEVHRHDASIRSLQIKVKTMEEERENNLKSSDRNDDVKQREPDLDDEEVKREGSENDKITDSGGKETPPAEVAGKSVSGSAGDAENISFNESNSAGNRGAFLKTEPETEPVEQKPDPRVKPTGVGREDSCNDSSDRHEVYKKKKKITQVKEKNVGRSDSDESKEEGTKESSDVQSSASLLTDNKRKKKGERDGGGIGTTDPIKRERGKSSGGGKLEPSAVFSLLDKIRGHKLGSVFERRLQIQKTEKYKKTIRRHVDLETIQSRIDDGSYFSCPDRFYVDLLLLFNNAIVYFPKASSQSVAAQELRGLVVKEMKKNNINNKASTSSEPRRPVKLDDNPERSDSLPPRNKPTNPPIVVVCRKRSSISSAKSSVANKVEKQKENEKPFANSKPVKSPSSTSDEEDESPKLKLKEKPVTGTRSQRRGSQARTMVGHKTEPSSNVSSVKNLNTSQQHGVKDKGDNKKKSEAAVTTTKKGSAADFLKRMKKNSPAKGTVEETSKNSKENNAKGGKKDQQQKKKVDEGKDGPARRSGAGGKRQIKEEISPSKRNTGRPTRKGKEVVPTGKKRGRDDDGEGSSQRVKKRAR</sequence>
<feature type="domain" description="Myb-like" evidence="5">
    <location>
        <begin position="31"/>
        <end position="93"/>
    </location>
</feature>
<evidence type="ECO:0000259" key="4">
    <source>
        <dbReference type="PROSITE" id="PS50014"/>
    </source>
</evidence>
<feature type="compositionally biased region" description="Basic and acidic residues" evidence="3">
    <location>
        <begin position="181"/>
        <end position="227"/>
    </location>
</feature>
<dbReference type="InterPro" id="IPR036427">
    <property type="entry name" value="Bromodomain-like_sf"/>
</dbReference>
<feature type="domain" description="Bromo" evidence="4">
    <location>
        <begin position="391"/>
        <end position="462"/>
    </location>
</feature>
<feature type="region of interest" description="Disordered" evidence="3">
    <location>
        <begin position="530"/>
        <end position="747"/>
    </location>
</feature>
<evidence type="ECO:0000256" key="3">
    <source>
        <dbReference type="SAM" id="MobiDB-lite"/>
    </source>
</evidence>
<dbReference type="CDD" id="cd04369">
    <property type="entry name" value="Bromodomain"/>
    <property type="match status" value="1"/>
</dbReference>